<comment type="caution">
    <text evidence="1">The sequence shown here is derived from an EMBL/GenBank/DDBJ whole genome shotgun (WGS) entry which is preliminary data.</text>
</comment>
<organism evidence="1 2">
    <name type="scientific">Embleya hyalina</name>
    <dbReference type="NCBI Taxonomy" id="516124"/>
    <lineage>
        <taxon>Bacteria</taxon>
        <taxon>Bacillati</taxon>
        <taxon>Actinomycetota</taxon>
        <taxon>Actinomycetes</taxon>
        <taxon>Kitasatosporales</taxon>
        <taxon>Streptomycetaceae</taxon>
        <taxon>Embleya</taxon>
    </lineage>
</organism>
<sequence>MTAAELQERFAISRADWRRITADPGMFEPLDPKDTQGVTKWPVPGFVRWLAARHPELAGSTPCLLRPAGRVAAQYHGGVYHNEDYPEYFAGHWRTDLGRLVIAYPREQAFSPAVVLEQVPGAAIVVVVQNDWNLYGLPNLDAADRDRPNLVYEPRWSEVAAHIGTEVPWWPSALRRPGHLTAWFPAHAPEAVQAVSWPKWEPLYDMAYREAKGTPVRIACISIGHEIRAGAVEYARWELDHMNELAEPGGSDGYARRQATQRASMVIPAFPDDSDPAGSEAVDDEEAIRAGVAVLCGRTDDLAVECLEHIGMWSGRYMPFAGSFSVTALNTTAAAGEWIGRLRRVEPTAIHLLWEGSKSRKEVTGTFVDPVTNSPVVTKDGAYMGRPADEVSFHSYAPRRLPEGSRITEVVLDDPIWVRTQDGVVHPAPVLDAPGVSWGYSGSGPGTLATLVGALLDDGAAPAVTYRDGRARDESNLEAFLQLKHPRGTRLPRRLLENVRANGRDRLGLFDRLKYGRARTP</sequence>
<name>A0A401Z418_9ACTN</name>
<dbReference type="EMBL" id="BIFH01000050">
    <property type="protein sequence ID" value="GCE01587.1"/>
    <property type="molecule type" value="Genomic_DNA"/>
</dbReference>
<evidence type="ECO:0000313" key="1">
    <source>
        <dbReference type="EMBL" id="GCE01587.1"/>
    </source>
</evidence>
<dbReference type="Proteomes" id="UP000286931">
    <property type="component" value="Unassembled WGS sequence"/>
</dbReference>
<evidence type="ECO:0000313" key="2">
    <source>
        <dbReference type="Proteomes" id="UP000286931"/>
    </source>
</evidence>
<dbReference type="AlphaFoldDB" id="A0A401Z418"/>
<keyword evidence="2" id="KW-1185">Reference proteome</keyword>
<proteinExistence type="predicted"/>
<gene>
    <name evidence="1" type="ORF">EHYA_09353</name>
</gene>
<accession>A0A401Z418</accession>
<protein>
    <submittedName>
        <fullName evidence="1">Uncharacterized protein</fullName>
    </submittedName>
</protein>
<reference evidence="1 2" key="1">
    <citation type="submission" date="2018-12" db="EMBL/GenBank/DDBJ databases">
        <title>Draft genome sequence of Embleya hyalina NBRC 13850T.</title>
        <authorList>
            <person name="Komaki H."/>
            <person name="Hosoyama A."/>
            <person name="Kimura A."/>
            <person name="Ichikawa N."/>
            <person name="Tamura T."/>
        </authorList>
    </citation>
    <scope>NUCLEOTIDE SEQUENCE [LARGE SCALE GENOMIC DNA]</scope>
    <source>
        <strain evidence="1 2">NBRC 13850</strain>
    </source>
</reference>